<evidence type="ECO:0000259" key="1">
    <source>
        <dbReference type="Pfam" id="PF01882"/>
    </source>
</evidence>
<comment type="caution">
    <text evidence="2">The sequence shown here is derived from an EMBL/GenBank/DDBJ whole genome shotgun (WGS) entry which is preliminary data.</text>
</comment>
<evidence type="ECO:0000313" key="3">
    <source>
        <dbReference type="Proteomes" id="UP000564644"/>
    </source>
</evidence>
<feature type="domain" description="DUF58" evidence="1">
    <location>
        <begin position="187"/>
        <end position="356"/>
    </location>
</feature>
<dbReference type="Pfam" id="PF01882">
    <property type="entry name" value="DUF58"/>
    <property type="match status" value="1"/>
</dbReference>
<proteinExistence type="predicted"/>
<protein>
    <submittedName>
        <fullName evidence="2">DUF58 domain-containing protein</fullName>
    </submittedName>
</protein>
<dbReference type="EMBL" id="JACJVO010000031">
    <property type="protein sequence ID" value="MBB6733788.1"/>
    <property type="molecule type" value="Genomic_DNA"/>
</dbReference>
<sequence>MAVVWLLTVFGILYVIQRQVFRRWGTRGIRYKRTFSHAYAFAGQRVTLIEEIVNAKLLPMPWVRVETMMPSWLRFDNSGAEMTVSSGQLLQNHASLFSLSPFTKVLRKHEVTCARRGVFRISSLTCSLGDLLGTPAGHLTFAADAQIVVFPRLKEVGDLPASVRQFMQSAIGIQESFREDHFQVAGVRAYRSGDSLKQVNWSATAKTGELLVNKRETMADNDVILVLNAELLDDSEHRRIFPKDFEEALSGAASIASRLIEGGGKVGLVFNGRVEGLEEVPLRVEPRAGREHLFRLLGLMSRFEAATRRELTYVLEEMAASGLRDSRLLLMTAFLTPKQKQLVDRLRAAGNRVETMLLYREATA</sequence>
<dbReference type="RefSeq" id="WP_185131452.1">
    <property type="nucleotide sequence ID" value="NZ_JACJVO010000031.1"/>
</dbReference>
<dbReference type="PANTHER" id="PTHR34351:SF2">
    <property type="entry name" value="DUF58 DOMAIN-CONTAINING PROTEIN"/>
    <property type="match status" value="1"/>
</dbReference>
<reference evidence="2 3" key="1">
    <citation type="submission" date="2020-08" db="EMBL/GenBank/DDBJ databases">
        <title>Cohnella phylogeny.</title>
        <authorList>
            <person name="Dunlap C."/>
        </authorList>
    </citation>
    <scope>NUCLEOTIDE SEQUENCE [LARGE SCALE GENOMIC DNA]</scope>
    <source>
        <strain evidence="2 3">CBP 2801</strain>
    </source>
</reference>
<dbReference type="PANTHER" id="PTHR34351">
    <property type="entry name" value="SLR1927 PROTEIN-RELATED"/>
    <property type="match status" value="1"/>
</dbReference>
<evidence type="ECO:0000313" key="2">
    <source>
        <dbReference type="EMBL" id="MBB6733788.1"/>
    </source>
</evidence>
<gene>
    <name evidence="2" type="ORF">H7C18_22960</name>
</gene>
<dbReference type="InterPro" id="IPR002881">
    <property type="entry name" value="DUF58"/>
</dbReference>
<dbReference type="AlphaFoldDB" id="A0A7X0STV6"/>
<organism evidence="2 3">
    <name type="scientific">Cohnella zeiphila</name>
    <dbReference type="NCBI Taxonomy" id="2761120"/>
    <lineage>
        <taxon>Bacteria</taxon>
        <taxon>Bacillati</taxon>
        <taxon>Bacillota</taxon>
        <taxon>Bacilli</taxon>
        <taxon>Bacillales</taxon>
        <taxon>Paenibacillaceae</taxon>
        <taxon>Cohnella</taxon>
    </lineage>
</organism>
<keyword evidence="3" id="KW-1185">Reference proteome</keyword>
<accession>A0A7X0STV6</accession>
<dbReference type="Proteomes" id="UP000564644">
    <property type="component" value="Unassembled WGS sequence"/>
</dbReference>
<name>A0A7X0STV6_9BACL</name>